<evidence type="ECO:0000313" key="8">
    <source>
        <dbReference type="Proteomes" id="UP000007797"/>
    </source>
</evidence>
<protein>
    <recommendedName>
        <fullName evidence="6">Prolyl 4-hydroxylase alpha subunit domain-containing protein</fullName>
    </recommendedName>
</protein>
<dbReference type="STRING" id="1054147.F4PW28"/>
<evidence type="ECO:0000256" key="3">
    <source>
        <dbReference type="ARBA" id="ARBA00022964"/>
    </source>
</evidence>
<dbReference type="OrthoDB" id="69177at2759"/>
<reference evidence="8" key="1">
    <citation type="journal article" date="2011" name="Genome Res.">
        <title>Phylogeny-wide analysis of social amoeba genomes highlights ancient origins for complex intercellular communication.</title>
        <authorList>
            <person name="Heidel A.J."/>
            <person name="Lawal H.M."/>
            <person name="Felder M."/>
            <person name="Schilde C."/>
            <person name="Helps N.R."/>
            <person name="Tunggal B."/>
            <person name="Rivero F."/>
            <person name="John U."/>
            <person name="Schleicher M."/>
            <person name="Eichinger L."/>
            <person name="Platzer M."/>
            <person name="Noegel A.A."/>
            <person name="Schaap P."/>
            <person name="Gloeckner G."/>
        </authorList>
    </citation>
    <scope>NUCLEOTIDE SEQUENCE [LARGE SCALE GENOMIC DNA]</scope>
    <source>
        <strain evidence="8">SH3</strain>
    </source>
</reference>
<evidence type="ECO:0000259" key="6">
    <source>
        <dbReference type="SMART" id="SM00702"/>
    </source>
</evidence>
<dbReference type="KEGG" id="dfa:DFA_07312"/>
<evidence type="ECO:0000256" key="5">
    <source>
        <dbReference type="ARBA" id="ARBA00023004"/>
    </source>
</evidence>
<dbReference type="GO" id="GO:0005783">
    <property type="term" value="C:endoplasmic reticulum"/>
    <property type="evidence" value="ECO:0007669"/>
    <property type="project" value="TreeGrafter"/>
</dbReference>
<keyword evidence="3" id="KW-0223">Dioxygenase</keyword>
<dbReference type="InterPro" id="IPR044862">
    <property type="entry name" value="Pro_4_hyd_alph_FE2OG_OXY"/>
</dbReference>
<dbReference type="PANTHER" id="PTHR10869">
    <property type="entry name" value="PROLYL 4-HYDROXYLASE ALPHA SUBUNIT"/>
    <property type="match status" value="1"/>
</dbReference>
<dbReference type="AlphaFoldDB" id="F4PW28"/>
<dbReference type="OMA" id="YEDTRKC"/>
<dbReference type="GO" id="GO:0005506">
    <property type="term" value="F:iron ion binding"/>
    <property type="evidence" value="ECO:0007669"/>
    <property type="project" value="InterPro"/>
</dbReference>
<dbReference type="PANTHER" id="PTHR10869:SF241">
    <property type="entry name" value="FE2OG DIOXYGENASE DOMAIN-CONTAINING PROTEIN"/>
    <property type="match status" value="1"/>
</dbReference>
<gene>
    <name evidence="7" type="ORF">DFA_07312</name>
</gene>
<evidence type="ECO:0000256" key="1">
    <source>
        <dbReference type="ARBA" id="ARBA00001961"/>
    </source>
</evidence>
<name>F4PW28_CACFS</name>
<accession>F4PW28</accession>
<dbReference type="RefSeq" id="XP_004367175.1">
    <property type="nucleotide sequence ID" value="XM_004367118.1"/>
</dbReference>
<keyword evidence="5" id="KW-0408">Iron</keyword>
<dbReference type="GeneID" id="14872466"/>
<feature type="domain" description="Prolyl 4-hydroxylase alpha subunit" evidence="6">
    <location>
        <begin position="14"/>
        <end position="192"/>
    </location>
</feature>
<evidence type="ECO:0000256" key="2">
    <source>
        <dbReference type="ARBA" id="ARBA00022723"/>
    </source>
</evidence>
<comment type="cofactor">
    <cofactor evidence="1">
        <name>L-ascorbate</name>
        <dbReference type="ChEBI" id="CHEBI:38290"/>
    </cofactor>
</comment>
<dbReference type="EMBL" id="GL883013">
    <property type="protein sequence ID" value="EGG20192.1"/>
    <property type="molecule type" value="Genomic_DNA"/>
</dbReference>
<dbReference type="Pfam" id="PF13640">
    <property type="entry name" value="2OG-FeII_Oxy_3"/>
    <property type="match status" value="1"/>
</dbReference>
<dbReference type="Gene3D" id="2.60.120.620">
    <property type="entry name" value="q2cbj1_9rhob like domain"/>
    <property type="match status" value="1"/>
</dbReference>
<keyword evidence="2" id="KW-0479">Metal-binding</keyword>
<dbReference type="Proteomes" id="UP000007797">
    <property type="component" value="Unassembled WGS sequence"/>
</dbReference>
<dbReference type="SMART" id="SM00702">
    <property type="entry name" value="P4Hc"/>
    <property type="match status" value="1"/>
</dbReference>
<keyword evidence="4" id="KW-0560">Oxidoreductase</keyword>
<dbReference type="SUPFAM" id="SSF51197">
    <property type="entry name" value="Clavaminate synthase-like"/>
    <property type="match status" value="1"/>
</dbReference>
<dbReference type="GO" id="GO:0004656">
    <property type="term" value="F:procollagen-proline 4-dioxygenase activity"/>
    <property type="evidence" value="ECO:0007669"/>
    <property type="project" value="TreeGrafter"/>
</dbReference>
<dbReference type="GO" id="GO:0031418">
    <property type="term" value="F:L-ascorbic acid binding"/>
    <property type="evidence" value="ECO:0007669"/>
    <property type="project" value="InterPro"/>
</dbReference>
<organism evidence="7 8">
    <name type="scientific">Cavenderia fasciculata</name>
    <name type="common">Slime mold</name>
    <name type="synonym">Dictyostelium fasciculatum</name>
    <dbReference type="NCBI Taxonomy" id="261658"/>
    <lineage>
        <taxon>Eukaryota</taxon>
        <taxon>Amoebozoa</taxon>
        <taxon>Evosea</taxon>
        <taxon>Eumycetozoa</taxon>
        <taxon>Dictyostelia</taxon>
        <taxon>Acytosteliales</taxon>
        <taxon>Cavenderiaceae</taxon>
        <taxon>Cavenderia</taxon>
    </lineage>
</organism>
<evidence type="ECO:0000313" key="7">
    <source>
        <dbReference type="EMBL" id="EGG20192.1"/>
    </source>
</evidence>
<proteinExistence type="predicted"/>
<sequence length="208" mass="23857">MVQPVEVLPKESKLLAFTVDDVFTKEECDEWIALTEKTGYEQAMVNVGNGRQVLMTDVRNNDRCIIDSDDMANKIYKRIEHLIPDEINGRHKISLNERLRFLRYTPGQKFEPHHDGSYVRETGPKKGEQSYLTIQLYLNDACKGGETTFFLNRKEYHVVPKPGMVLIFQHNILHQGSEVVGGIKFVMRSDIMYSAPSFTNITSSSKKN</sequence>
<keyword evidence="8" id="KW-1185">Reference proteome</keyword>
<evidence type="ECO:0000256" key="4">
    <source>
        <dbReference type="ARBA" id="ARBA00023002"/>
    </source>
</evidence>
<dbReference type="InterPro" id="IPR006620">
    <property type="entry name" value="Pro_4_hyd_alph"/>
</dbReference>
<dbReference type="InterPro" id="IPR045054">
    <property type="entry name" value="P4HA-like"/>
</dbReference>